<dbReference type="SUPFAM" id="SSF52172">
    <property type="entry name" value="CheY-like"/>
    <property type="match status" value="1"/>
</dbReference>
<dbReference type="SUPFAM" id="SSF55874">
    <property type="entry name" value="ATPase domain of HSP90 chaperone/DNA topoisomerase II/histidine kinase"/>
    <property type="match status" value="1"/>
</dbReference>
<name>A0A3S1ASJ0_9CYAN</name>
<evidence type="ECO:0000256" key="4">
    <source>
        <dbReference type="ARBA" id="ARBA00022777"/>
    </source>
</evidence>
<keyword evidence="6" id="KW-0597">Phosphoprotein</keyword>
<evidence type="ECO:0000259" key="7">
    <source>
        <dbReference type="PROSITE" id="PS50109"/>
    </source>
</evidence>
<reference evidence="9" key="2">
    <citation type="journal article" date="2019" name="Genome Biol. Evol.">
        <title>Day and night: Metabolic profiles and evolutionary relationships of six axenic non-marine cyanobacteria.</title>
        <authorList>
            <person name="Will S.E."/>
            <person name="Henke P."/>
            <person name="Boedeker C."/>
            <person name="Huang S."/>
            <person name="Brinkmann H."/>
            <person name="Rohde M."/>
            <person name="Jarek M."/>
            <person name="Friedl T."/>
            <person name="Seufert S."/>
            <person name="Schumacher M."/>
            <person name="Overmann J."/>
            <person name="Neumann-Schaal M."/>
            <person name="Petersen J."/>
        </authorList>
    </citation>
    <scope>NUCLEOTIDE SEQUENCE [LARGE SCALE GENOMIC DNA]</scope>
    <source>
        <strain evidence="9">PCC 7102</strain>
    </source>
</reference>
<comment type="caution">
    <text evidence="9">The sequence shown here is derived from an EMBL/GenBank/DDBJ whole genome shotgun (WGS) entry which is preliminary data.</text>
</comment>
<evidence type="ECO:0000256" key="6">
    <source>
        <dbReference type="PROSITE-ProRule" id="PRU00169"/>
    </source>
</evidence>
<sequence>MSHTSFILIVDDNPTNLSVLAQTLRSEGFAIRIAPDGVSALQQLEEVYSSVALILLDVQMPGIDGFETCRRLKANPQTHDIPVIFMTALADTESKVKGLSLGAVDYITKPFEGEEVLARIRIHLQMRELTKQLQKSSTLLEQRVTERTSALQSAQVQLVQQEKFATIGQLIAGVAHEINNPVGCIVNNVAPAHEYLNSLINIFHLYQKHYPDPAPEIEQALINEDIDFVLKDLAKLIESVQVSALRIKDISVTLRSFSRNDSTTKVLADIHEGIDSTLLILQHRLKASGKRPAIQVIKQYGDLPQIKCYPGLLNQVLMNLLANAIEALEEGMENQQEFIPQINIHTQVSNTSTPCITIQIADNGIGMSEQIKQRLFEPLFTTKPADKGTGLGLSIARQIIEDKHNGRLTCSSQLGRGTEFIISLPI</sequence>
<feature type="domain" description="Response regulatory" evidence="8">
    <location>
        <begin position="6"/>
        <end position="124"/>
    </location>
</feature>
<dbReference type="Proteomes" id="UP000271624">
    <property type="component" value="Unassembled WGS sequence"/>
</dbReference>
<dbReference type="InterPro" id="IPR005467">
    <property type="entry name" value="His_kinase_dom"/>
</dbReference>
<dbReference type="GO" id="GO:0009927">
    <property type="term" value="F:histidine phosphotransfer kinase activity"/>
    <property type="evidence" value="ECO:0007669"/>
    <property type="project" value="TreeGrafter"/>
</dbReference>
<evidence type="ECO:0000256" key="1">
    <source>
        <dbReference type="ARBA" id="ARBA00000085"/>
    </source>
</evidence>
<dbReference type="CDD" id="cd19920">
    <property type="entry name" value="REC_PA4781-like"/>
    <property type="match status" value="1"/>
</dbReference>
<dbReference type="Gene3D" id="3.40.50.2300">
    <property type="match status" value="1"/>
</dbReference>
<dbReference type="EC" id="2.7.13.3" evidence="2"/>
<dbReference type="AlphaFoldDB" id="A0A3S1ASJ0"/>
<dbReference type="SMART" id="SM00387">
    <property type="entry name" value="HATPase_c"/>
    <property type="match status" value="1"/>
</dbReference>
<keyword evidence="3" id="KW-0808">Transferase</keyword>
<feature type="modified residue" description="4-aspartylphosphate" evidence="6">
    <location>
        <position position="57"/>
    </location>
</feature>
<evidence type="ECO:0000313" key="9">
    <source>
        <dbReference type="EMBL" id="RUT09924.1"/>
    </source>
</evidence>
<comment type="catalytic activity">
    <reaction evidence="1">
        <text>ATP + protein L-histidine = ADP + protein N-phospho-L-histidine.</text>
        <dbReference type="EC" id="2.7.13.3"/>
    </reaction>
</comment>
<evidence type="ECO:0000256" key="2">
    <source>
        <dbReference type="ARBA" id="ARBA00012438"/>
    </source>
</evidence>
<evidence type="ECO:0000313" key="10">
    <source>
        <dbReference type="Proteomes" id="UP000271624"/>
    </source>
</evidence>
<dbReference type="RefSeq" id="WP_127078372.1">
    <property type="nucleotide sequence ID" value="NZ_RSCL01000001.1"/>
</dbReference>
<feature type="domain" description="Histidine kinase" evidence="7">
    <location>
        <begin position="173"/>
        <end position="426"/>
    </location>
</feature>
<dbReference type="PRINTS" id="PR00344">
    <property type="entry name" value="BCTRLSENSOR"/>
</dbReference>
<evidence type="ECO:0000256" key="3">
    <source>
        <dbReference type="ARBA" id="ARBA00022679"/>
    </source>
</evidence>
<accession>A0A3S1ASJ0</accession>
<reference evidence="9" key="1">
    <citation type="submission" date="2018-12" db="EMBL/GenBank/DDBJ databases">
        <authorList>
            <person name="Will S."/>
            <person name="Neumann-Schaal M."/>
            <person name="Henke P."/>
        </authorList>
    </citation>
    <scope>NUCLEOTIDE SEQUENCE</scope>
    <source>
        <strain evidence="9">PCC 7102</strain>
    </source>
</reference>
<dbReference type="SMART" id="SM00448">
    <property type="entry name" value="REC"/>
    <property type="match status" value="1"/>
</dbReference>
<dbReference type="Gene3D" id="1.10.287.130">
    <property type="match status" value="1"/>
</dbReference>
<protein>
    <recommendedName>
        <fullName evidence="2">histidine kinase</fullName>
        <ecNumber evidence="2">2.7.13.3</ecNumber>
    </recommendedName>
</protein>
<dbReference type="Pfam" id="PF00072">
    <property type="entry name" value="Response_reg"/>
    <property type="match status" value="1"/>
</dbReference>
<keyword evidence="4" id="KW-0418">Kinase</keyword>
<dbReference type="PROSITE" id="PS50110">
    <property type="entry name" value="RESPONSE_REGULATORY"/>
    <property type="match status" value="1"/>
</dbReference>
<dbReference type="PANTHER" id="PTHR43047:SF72">
    <property type="entry name" value="OSMOSENSING HISTIDINE PROTEIN KINASE SLN1"/>
    <property type="match status" value="1"/>
</dbReference>
<dbReference type="Pfam" id="PF02518">
    <property type="entry name" value="HATPase_c"/>
    <property type="match status" value="1"/>
</dbReference>
<gene>
    <name evidence="9" type="ORF">DSM106972_004190</name>
</gene>
<organism evidence="9 10">
    <name type="scientific">Dulcicalothrix desertica PCC 7102</name>
    <dbReference type="NCBI Taxonomy" id="232991"/>
    <lineage>
        <taxon>Bacteria</taxon>
        <taxon>Bacillati</taxon>
        <taxon>Cyanobacteriota</taxon>
        <taxon>Cyanophyceae</taxon>
        <taxon>Nostocales</taxon>
        <taxon>Calotrichaceae</taxon>
        <taxon>Dulcicalothrix</taxon>
    </lineage>
</organism>
<dbReference type="Gene3D" id="3.30.565.10">
    <property type="entry name" value="Histidine kinase-like ATPase, C-terminal domain"/>
    <property type="match status" value="1"/>
</dbReference>
<dbReference type="InterPro" id="IPR004358">
    <property type="entry name" value="Sig_transdc_His_kin-like_C"/>
</dbReference>
<dbReference type="GO" id="GO:0005886">
    <property type="term" value="C:plasma membrane"/>
    <property type="evidence" value="ECO:0007669"/>
    <property type="project" value="TreeGrafter"/>
</dbReference>
<keyword evidence="10" id="KW-1185">Reference proteome</keyword>
<dbReference type="GO" id="GO:0000155">
    <property type="term" value="F:phosphorelay sensor kinase activity"/>
    <property type="evidence" value="ECO:0007669"/>
    <property type="project" value="TreeGrafter"/>
</dbReference>
<evidence type="ECO:0000256" key="5">
    <source>
        <dbReference type="ARBA" id="ARBA00023012"/>
    </source>
</evidence>
<dbReference type="InterPro" id="IPR003594">
    <property type="entry name" value="HATPase_dom"/>
</dbReference>
<dbReference type="OrthoDB" id="569699at2"/>
<dbReference type="InterPro" id="IPR011006">
    <property type="entry name" value="CheY-like_superfamily"/>
</dbReference>
<dbReference type="InterPro" id="IPR001789">
    <property type="entry name" value="Sig_transdc_resp-reg_receiver"/>
</dbReference>
<dbReference type="PANTHER" id="PTHR43047">
    <property type="entry name" value="TWO-COMPONENT HISTIDINE PROTEIN KINASE"/>
    <property type="match status" value="1"/>
</dbReference>
<dbReference type="PROSITE" id="PS50109">
    <property type="entry name" value="HIS_KIN"/>
    <property type="match status" value="1"/>
</dbReference>
<dbReference type="InterPro" id="IPR036890">
    <property type="entry name" value="HATPase_C_sf"/>
</dbReference>
<keyword evidence="5" id="KW-0902">Two-component regulatory system</keyword>
<proteinExistence type="predicted"/>
<dbReference type="EMBL" id="RSCL01000001">
    <property type="protein sequence ID" value="RUT09924.1"/>
    <property type="molecule type" value="Genomic_DNA"/>
</dbReference>
<evidence type="ECO:0000259" key="8">
    <source>
        <dbReference type="PROSITE" id="PS50110"/>
    </source>
</evidence>